<protein>
    <submittedName>
        <fullName evidence="1">Uncharacterized protein</fullName>
    </submittedName>
</protein>
<evidence type="ECO:0000313" key="1">
    <source>
        <dbReference type="EMBL" id="KAH7422681.1"/>
    </source>
</evidence>
<gene>
    <name evidence="1" type="ORF">KP509_12G019900</name>
</gene>
<name>A0A8T2TH32_CERRI</name>
<evidence type="ECO:0000313" key="2">
    <source>
        <dbReference type="Proteomes" id="UP000825935"/>
    </source>
</evidence>
<reference evidence="1" key="1">
    <citation type="submission" date="2021-08" db="EMBL/GenBank/DDBJ databases">
        <title>WGS assembly of Ceratopteris richardii.</title>
        <authorList>
            <person name="Marchant D.B."/>
            <person name="Chen G."/>
            <person name="Jenkins J."/>
            <person name="Shu S."/>
            <person name="Leebens-Mack J."/>
            <person name="Grimwood J."/>
            <person name="Schmutz J."/>
            <person name="Soltis P."/>
            <person name="Soltis D."/>
            <person name="Chen Z.-H."/>
        </authorList>
    </citation>
    <scope>NUCLEOTIDE SEQUENCE</scope>
    <source>
        <strain evidence="1">Whitten #5841</strain>
        <tissue evidence="1">Leaf</tissue>
    </source>
</reference>
<sequence>MQTNKSTTILKECPSLAACHLLLSPRSNFPHVRHERNTSPLLSTKIPRHTQTMHFCTGFLHVFFAKNLFDLLGLPSQKLLQTPPIGQSVDDMVVAPAGTGGDGKSRNAVTETNQTDIINHHEKVLTIEPRRIQCDTLFQNKNFCVHKLCNSSVTQITTP</sequence>
<proteinExistence type="predicted"/>
<organism evidence="1 2">
    <name type="scientific">Ceratopteris richardii</name>
    <name type="common">Triangle waterfern</name>
    <dbReference type="NCBI Taxonomy" id="49495"/>
    <lineage>
        <taxon>Eukaryota</taxon>
        <taxon>Viridiplantae</taxon>
        <taxon>Streptophyta</taxon>
        <taxon>Embryophyta</taxon>
        <taxon>Tracheophyta</taxon>
        <taxon>Polypodiopsida</taxon>
        <taxon>Polypodiidae</taxon>
        <taxon>Polypodiales</taxon>
        <taxon>Pteridineae</taxon>
        <taxon>Pteridaceae</taxon>
        <taxon>Parkerioideae</taxon>
        <taxon>Ceratopteris</taxon>
    </lineage>
</organism>
<accession>A0A8T2TH32</accession>
<dbReference type="Proteomes" id="UP000825935">
    <property type="component" value="Chromosome 12"/>
</dbReference>
<dbReference type="EMBL" id="CM035417">
    <property type="protein sequence ID" value="KAH7422681.1"/>
    <property type="molecule type" value="Genomic_DNA"/>
</dbReference>
<dbReference type="AlphaFoldDB" id="A0A8T2TH32"/>
<comment type="caution">
    <text evidence="1">The sequence shown here is derived from an EMBL/GenBank/DDBJ whole genome shotgun (WGS) entry which is preliminary data.</text>
</comment>
<keyword evidence="2" id="KW-1185">Reference proteome</keyword>